<evidence type="ECO:0000313" key="1">
    <source>
        <dbReference type="EMBL" id="GAA3684385.1"/>
    </source>
</evidence>
<evidence type="ECO:0008006" key="3">
    <source>
        <dbReference type="Google" id="ProtNLM"/>
    </source>
</evidence>
<comment type="caution">
    <text evidence="1">The sequence shown here is derived from an EMBL/GenBank/DDBJ whole genome shotgun (WGS) entry which is preliminary data.</text>
</comment>
<name>A0ABP7CDJ5_9ACTN</name>
<keyword evidence="2" id="KW-1185">Reference proteome</keyword>
<dbReference type="Proteomes" id="UP001500902">
    <property type="component" value="Unassembled WGS sequence"/>
</dbReference>
<accession>A0ABP7CDJ5</accession>
<protein>
    <recommendedName>
        <fullName evidence="3">DUF732 domain-containing protein</fullName>
    </recommendedName>
</protein>
<reference evidence="2" key="1">
    <citation type="journal article" date="2019" name="Int. J. Syst. Evol. Microbiol.">
        <title>The Global Catalogue of Microorganisms (GCM) 10K type strain sequencing project: providing services to taxonomists for standard genome sequencing and annotation.</title>
        <authorList>
            <consortium name="The Broad Institute Genomics Platform"/>
            <consortium name="The Broad Institute Genome Sequencing Center for Infectious Disease"/>
            <person name="Wu L."/>
            <person name="Ma J."/>
        </authorList>
    </citation>
    <scope>NUCLEOTIDE SEQUENCE [LARGE SCALE GENOMIC DNA]</scope>
    <source>
        <strain evidence="2">JCM 16904</strain>
    </source>
</reference>
<proteinExistence type="predicted"/>
<organism evidence="1 2">
    <name type="scientific">Nonomuraea antimicrobica</name>
    <dbReference type="NCBI Taxonomy" id="561173"/>
    <lineage>
        <taxon>Bacteria</taxon>
        <taxon>Bacillati</taxon>
        <taxon>Actinomycetota</taxon>
        <taxon>Actinomycetes</taxon>
        <taxon>Streptosporangiales</taxon>
        <taxon>Streptosporangiaceae</taxon>
        <taxon>Nonomuraea</taxon>
    </lineage>
</organism>
<evidence type="ECO:0000313" key="2">
    <source>
        <dbReference type="Proteomes" id="UP001500902"/>
    </source>
</evidence>
<sequence length="289" mass="31991">MLVIASIIALSGIGCHTILDGRESSAAERAAAVDLSLPFDAYELTGEARSRYDRALDLLARACMNNAGFDWYVPPQPNPGFDVKRRRYGVIDPDVAERIGYHLPVSAQSQLTLRKRNEILKNPRAADKFFGTNKAGNSGGSGRPADDGCAMWAYHRLERSVGKTDEQLLIRLDRASLDAAKNQPSVQAVNKSWQTCMRSRGLSYASPDDAIADKAWKLNTPTVSAKEREVATADVICKYQVDMVDVARRAEVMIQQKNIAENRTELELLRQATQARERNVAAVLESLER</sequence>
<dbReference type="EMBL" id="BAAAZP010000101">
    <property type="protein sequence ID" value="GAA3684385.1"/>
    <property type="molecule type" value="Genomic_DNA"/>
</dbReference>
<gene>
    <name evidence="1" type="ORF">GCM10022224_056310</name>
</gene>